<reference evidence="4 5" key="1">
    <citation type="submission" date="2016-09" db="EMBL/GenBank/DDBJ databases">
        <title>Extensive genetic diversity and differential bi-allelic expression allows diatom success in the polar Southern Ocean.</title>
        <authorList>
            <consortium name="DOE Joint Genome Institute"/>
            <person name="Mock T."/>
            <person name="Otillar R.P."/>
            <person name="Strauss J."/>
            <person name="Dupont C."/>
            <person name="Frickenhaus S."/>
            <person name="Maumus F."/>
            <person name="Mcmullan M."/>
            <person name="Sanges R."/>
            <person name="Schmutz J."/>
            <person name="Toseland A."/>
            <person name="Valas R."/>
            <person name="Veluchamy A."/>
            <person name="Ward B.J."/>
            <person name="Allen A."/>
            <person name="Barry K."/>
            <person name="Falciatore A."/>
            <person name="Ferrante M."/>
            <person name="Fortunato A.E."/>
            <person name="Gloeckner G."/>
            <person name="Gruber A."/>
            <person name="Hipkin R."/>
            <person name="Janech M."/>
            <person name="Kroth P."/>
            <person name="Leese F."/>
            <person name="Lindquist E."/>
            <person name="Lyon B.R."/>
            <person name="Martin J."/>
            <person name="Mayer C."/>
            <person name="Parker M."/>
            <person name="Quesneville H."/>
            <person name="Raymond J."/>
            <person name="Uhlig C."/>
            <person name="Valentin K.U."/>
            <person name="Worden A.Z."/>
            <person name="Armbrust E.V."/>
            <person name="Bowler C."/>
            <person name="Green B."/>
            <person name="Moulton V."/>
            <person name="Van Oosterhout C."/>
            <person name="Grigoriev I."/>
        </authorList>
    </citation>
    <scope>NUCLEOTIDE SEQUENCE [LARGE SCALE GENOMIC DNA]</scope>
    <source>
        <strain evidence="4 5">CCMP1102</strain>
    </source>
</reference>
<gene>
    <name evidence="4" type="ORF">FRACYDRAFT_169917</name>
</gene>
<sequence length="182" mass="20395">MSAVVPLILLGIRWILAKLYLYGLVPSSLAKLMNLNNKQQQQSQTPSSCCSNDDGELKRRSKTSSSSTSSTSSIVVKEIQSEKEFDELLSKNEIVVVKFTASWCKPCHNIQPHYQKKCEEYPQCDFLLLDVDELDTIAAKYKVAMMPTFLILQGNDGTVTATYRGSNEFELDAFLKENLPSS</sequence>
<dbReference type="Proteomes" id="UP000095751">
    <property type="component" value="Unassembled WGS sequence"/>
</dbReference>
<keyword evidence="5" id="KW-1185">Reference proteome</keyword>
<organism evidence="4 5">
    <name type="scientific">Fragilariopsis cylindrus CCMP1102</name>
    <dbReference type="NCBI Taxonomy" id="635003"/>
    <lineage>
        <taxon>Eukaryota</taxon>
        <taxon>Sar</taxon>
        <taxon>Stramenopiles</taxon>
        <taxon>Ochrophyta</taxon>
        <taxon>Bacillariophyta</taxon>
        <taxon>Bacillariophyceae</taxon>
        <taxon>Bacillariophycidae</taxon>
        <taxon>Bacillariales</taxon>
        <taxon>Bacillariaceae</taxon>
        <taxon>Fragilariopsis</taxon>
    </lineage>
</organism>
<dbReference type="InterPro" id="IPR013766">
    <property type="entry name" value="Thioredoxin_domain"/>
</dbReference>
<dbReference type="InParanoid" id="A0A1E7FAA4"/>
<dbReference type="OrthoDB" id="2121326at2759"/>
<dbReference type="KEGG" id="fcy:FRACYDRAFT_169917"/>
<accession>A0A1E7FAA4</accession>
<feature type="region of interest" description="Disordered" evidence="2">
    <location>
        <begin position="42"/>
        <end position="69"/>
    </location>
</feature>
<keyword evidence="1" id="KW-1015">Disulfide bond</keyword>
<dbReference type="EMBL" id="KV784359">
    <property type="protein sequence ID" value="OEU15110.1"/>
    <property type="molecule type" value="Genomic_DNA"/>
</dbReference>
<evidence type="ECO:0000256" key="1">
    <source>
        <dbReference type="ARBA" id="ARBA00023157"/>
    </source>
</evidence>
<dbReference type="CDD" id="cd02947">
    <property type="entry name" value="TRX_family"/>
    <property type="match status" value="1"/>
</dbReference>
<dbReference type="PANTHER" id="PTHR46115">
    <property type="entry name" value="THIOREDOXIN-LIKE PROTEIN 1"/>
    <property type="match status" value="1"/>
</dbReference>
<evidence type="ECO:0000256" key="2">
    <source>
        <dbReference type="SAM" id="MobiDB-lite"/>
    </source>
</evidence>
<feature type="domain" description="Thioredoxin" evidence="3">
    <location>
        <begin position="39"/>
        <end position="180"/>
    </location>
</feature>
<feature type="compositionally biased region" description="Low complexity" evidence="2">
    <location>
        <begin position="42"/>
        <end position="51"/>
    </location>
</feature>
<evidence type="ECO:0000259" key="3">
    <source>
        <dbReference type="PROSITE" id="PS51352"/>
    </source>
</evidence>
<dbReference type="Pfam" id="PF00085">
    <property type="entry name" value="Thioredoxin"/>
    <property type="match status" value="1"/>
</dbReference>
<dbReference type="InterPro" id="IPR036249">
    <property type="entry name" value="Thioredoxin-like_sf"/>
</dbReference>
<dbReference type="PROSITE" id="PS51352">
    <property type="entry name" value="THIOREDOXIN_2"/>
    <property type="match status" value="1"/>
</dbReference>
<dbReference type="Gene3D" id="3.40.30.10">
    <property type="entry name" value="Glutaredoxin"/>
    <property type="match status" value="1"/>
</dbReference>
<evidence type="ECO:0000313" key="4">
    <source>
        <dbReference type="EMBL" id="OEU15110.1"/>
    </source>
</evidence>
<evidence type="ECO:0000313" key="5">
    <source>
        <dbReference type="Proteomes" id="UP000095751"/>
    </source>
</evidence>
<dbReference type="AlphaFoldDB" id="A0A1E7FAA4"/>
<protein>
    <submittedName>
        <fullName evidence="4">Thioredoxin-like protein</fullName>
    </submittedName>
</protein>
<proteinExistence type="predicted"/>
<dbReference type="SUPFAM" id="SSF52833">
    <property type="entry name" value="Thioredoxin-like"/>
    <property type="match status" value="1"/>
</dbReference>
<name>A0A1E7FAA4_9STRA</name>